<accession>A0A250WV67</accession>
<reference evidence="1 2" key="1">
    <citation type="submission" date="2017-08" db="EMBL/GenBank/DDBJ databases">
        <title>Acidophilic green algal genome provides insights into adaptation to an acidic environment.</title>
        <authorList>
            <person name="Hirooka S."/>
            <person name="Hirose Y."/>
            <person name="Kanesaki Y."/>
            <person name="Higuchi S."/>
            <person name="Fujiwara T."/>
            <person name="Onuma R."/>
            <person name="Era A."/>
            <person name="Ohbayashi R."/>
            <person name="Uzuka A."/>
            <person name="Nozaki H."/>
            <person name="Yoshikawa H."/>
            <person name="Miyagishima S.Y."/>
        </authorList>
    </citation>
    <scope>NUCLEOTIDE SEQUENCE [LARGE SCALE GENOMIC DNA]</scope>
    <source>
        <strain evidence="1 2">NIES-2499</strain>
    </source>
</reference>
<protein>
    <submittedName>
        <fullName evidence="1">Uncharacterized protein</fullName>
    </submittedName>
</protein>
<evidence type="ECO:0000313" key="1">
    <source>
        <dbReference type="EMBL" id="GAX74734.1"/>
    </source>
</evidence>
<evidence type="ECO:0000313" key="2">
    <source>
        <dbReference type="Proteomes" id="UP000232323"/>
    </source>
</evidence>
<keyword evidence="2" id="KW-1185">Reference proteome</keyword>
<proteinExistence type="predicted"/>
<dbReference type="Proteomes" id="UP000232323">
    <property type="component" value="Unassembled WGS sequence"/>
</dbReference>
<sequence length="290" mass="33109">MQTANRTLETTFDQYIDVAQYVELHATNGCSHPGLTDEDANNNAKRNQATLKPRTLEAHKTNNSIFIRYVRKLGIYDCSVVEEEKHDQFKLLTYVRFWTELIKQHDIAVQETISSGDHEPSRKQSKDAAYLGRTLTTAWVKGMHAALAAKWRIDWPKDGRNLHEIEEYNVVLKTAERLAKGQKNKMKLTSDPQRAKNLLSSHLSAQNCHQDLKMIAIFAVRDSVEIAYSHPQHPMVKAFSGQQYFEELKATHHSNKATGVYDSFCIPTKDQMLSKISNKLNLLVMLLALN</sequence>
<dbReference type="EMBL" id="BEGY01000009">
    <property type="protein sequence ID" value="GAX74734.1"/>
    <property type="molecule type" value="Genomic_DNA"/>
</dbReference>
<dbReference type="AlphaFoldDB" id="A0A250WV67"/>
<gene>
    <name evidence="1" type="ORF">CEUSTIGMA_g2181.t1</name>
</gene>
<organism evidence="1 2">
    <name type="scientific">Chlamydomonas eustigma</name>
    <dbReference type="NCBI Taxonomy" id="1157962"/>
    <lineage>
        <taxon>Eukaryota</taxon>
        <taxon>Viridiplantae</taxon>
        <taxon>Chlorophyta</taxon>
        <taxon>core chlorophytes</taxon>
        <taxon>Chlorophyceae</taxon>
        <taxon>CS clade</taxon>
        <taxon>Chlamydomonadales</taxon>
        <taxon>Chlamydomonadaceae</taxon>
        <taxon>Chlamydomonas</taxon>
    </lineage>
</organism>
<comment type="caution">
    <text evidence="1">The sequence shown here is derived from an EMBL/GenBank/DDBJ whole genome shotgun (WGS) entry which is preliminary data.</text>
</comment>
<name>A0A250WV67_9CHLO</name>